<dbReference type="PIRSF" id="PIRSF029826">
    <property type="entry name" value="UCP029826_pph"/>
    <property type="match status" value="1"/>
</dbReference>
<organism evidence="1 2">
    <name type="scientific">Thauera aminoaromatica</name>
    <dbReference type="NCBI Taxonomy" id="164330"/>
    <lineage>
        <taxon>Bacteria</taxon>
        <taxon>Pseudomonadati</taxon>
        <taxon>Pseudomonadota</taxon>
        <taxon>Betaproteobacteria</taxon>
        <taxon>Rhodocyclales</taxon>
        <taxon>Zoogloeaceae</taxon>
        <taxon>Thauera</taxon>
    </lineage>
</organism>
<comment type="caution">
    <text evidence="1">The sequence shown here is derived from an EMBL/GenBank/DDBJ whole genome shotgun (WGS) entry which is preliminary data.</text>
</comment>
<evidence type="ECO:0000313" key="2">
    <source>
        <dbReference type="Proteomes" id="UP000321192"/>
    </source>
</evidence>
<evidence type="ECO:0000313" key="1">
    <source>
        <dbReference type="EMBL" id="TXH84257.1"/>
    </source>
</evidence>
<dbReference type="PANTHER" id="PTHR46523">
    <property type="entry name" value="DCTP PYROPHOSPHATASE 1"/>
    <property type="match status" value="1"/>
</dbReference>
<dbReference type="Proteomes" id="UP000321192">
    <property type="component" value="Unassembled WGS sequence"/>
</dbReference>
<name>A0A5C7SKP8_THASP</name>
<dbReference type="Gene3D" id="1.10.287.1080">
    <property type="entry name" value="MazG-like"/>
    <property type="match status" value="1"/>
</dbReference>
<reference evidence="1 2" key="1">
    <citation type="submission" date="2018-09" db="EMBL/GenBank/DDBJ databases">
        <title>Metagenome Assembled Genomes from an Advanced Water Purification Facility.</title>
        <authorList>
            <person name="Stamps B.W."/>
            <person name="Spear J.R."/>
        </authorList>
    </citation>
    <scope>NUCLEOTIDE SEQUENCE [LARGE SCALE GENOMIC DNA]</scope>
    <source>
        <strain evidence="1">Bin_27_1</strain>
    </source>
</reference>
<dbReference type="InterPro" id="IPR052555">
    <property type="entry name" value="dCTP_Pyrophosphatase"/>
</dbReference>
<dbReference type="EMBL" id="SSFD01000185">
    <property type="protein sequence ID" value="TXH84257.1"/>
    <property type="molecule type" value="Genomic_DNA"/>
</dbReference>
<dbReference type="RefSeq" id="WP_276658821.1">
    <property type="nucleotide sequence ID" value="NZ_SSFD01000185.1"/>
</dbReference>
<dbReference type="CDD" id="cd11537">
    <property type="entry name" value="NTP-PPase_RS21-C6_like"/>
    <property type="match status" value="1"/>
</dbReference>
<sequence length="105" mass="11936">MRQFAAERAWEPFHTPKNLAMALAGEAGEVIEHFQWLTAEQSMALPPATRDEVALELADVLLYLVRLCDVLGVDLADAARRKMRINAERYPIERAHGRADKHDRL</sequence>
<dbReference type="Pfam" id="PF12643">
    <property type="entry name" value="MazG-like"/>
    <property type="match status" value="1"/>
</dbReference>
<dbReference type="InterPro" id="IPR025984">
    <property type="entry name" value="DCTPP"/>
</dbReference>
<dbReference type="GO" id="GO:0009143">
    <property type="term" value="P:nucleoside triphosphate catabolic process"/>
    <property type="evidence" value="ECO:0007669"/>
    <property type="project" value="InterPro"/>
</dbReference>
<dbReference type="PANTHER" id="PTHR46523:SF1">
    <property type="entry name" value="DCTP PYROPHOSPHATASE 1"/>
    <property type="match status" value="1"/>
</dbReference>
<dbReference type="SUPFAM" id="SSF101386">
    <property type="entry name" value="all-alpha NTP pyrophosphatases"/>
    <property type="match status" value="1"/>
</dbReference>
<proteinExistence type="predicted"/>
<accession>A0A5C7SKP8</accession>
<gene>
    <name evidence="1" type="ORF">E6Q80_11875</name>
</gene>
<protein>
    <submittedName>
        <fullName evidence="1">Nucleotide pyrophosphohydrolase</fullName>
    </submittedName>
</protein>
<dbReference type="AlphaFoldDB" id="A0A5C7SKP8"/>
<dbReference type="GO" id="GO:0047429">
    <property type="term" value="F:nucleoside triphosphate diphosphatase activity"/>
    <property type="evidence" value="ECO:0007669"/>
    <property type="project" value="InterPro"/>
</dbReference>
<keyword evidence="1" id="KW-0378">Hydrolase</keyword>